<gene>
    <name evidence="2" type="ORF">LMG27952_01633</name>
</gene>
<feature type="chain" id="PRO_5046256008" description="Lipid-binding SYLF domain-containing protein" evidence="1">
    <location>
        <begin position="20"/>
        <end position="193"/>
    </location>
</feature>
<dbReference type="Proteomes" id="UP000656319">
    <property type="component" value="Unassembled WGS sequence"/>
</dbReference>
<sequence>MSQKILRAAVILSALFVAACSTPNPTTSATSLSNADARIQLVHDARQAMNSLYASTPHAKELANQSVGVLIFPGILKAGLLVGGSGGNGVLFSNDGNVLGYYKVRALSYGLQAGAQDFSEAMFLMTPGAKQYLESSDGWSVGLGPSVVLADKGMAKDFSTTTARSDVYAFVFGETGLMAGLGVQGQKITKLKE</sequence>
<evidence type="ECO:0000256" key="1">
    <source>
        <dbReference type="SAM" id="SignalP"/>
    </source>
</evidence>
<evidence type="ECO:0008006" key="4">
    <source>
        <dbReference type="Google" id="ProtNLM"/>
    </source>
</evidence>
<proteinExistence type="predicted"/>
<dbReference type="PROSITE" id="PS51257">
    <property type="entry name" value="PROKAR_LIPOPROTEIN"/>
    <property type="match status" value="1"/>
</dbReference>
<evidence type="ECO:0000313" key="3">
    <source>
        <dbReference type="Proteomes" id="UP000656319"/>
    </source>
</evidence>
<protein>
    <recommendedName>
        <fullName evidence="4">Lipid-binding SYLF domain-containing protein</fullName>
    </recommendedName>
</protein>
<accession>A0ABN7HNA0</accession>
<dbReference type="EMBL" id="CAJHCQ010000003">
    <property type="protein sequence ID" value="CAD6523914.1"/>
    <property type="molecule type" value="Genomic_DNA"/>
</dbReference>
<keyword evidence="3" id="KW-1185">Reference proteome</keyword>
<name>A0ABN7HNA0_9BURK</name>
<feature type="signal peptide" evidence="1">
    <location>
        <begin position="1"/>
        <end position="19"/>
    </location>
</feature>
<organism evidence="2 3">
    <name type="scientific">Paraburkholderia hiiakae</name>
    <dbReference type="NCBI Taxonomy" id="1081782"/>
    <lineage>
        <taxon>Bacteria</taxon>
        <taxon>Pseudomonadati</taxon>
        <taxon>Pseudomonadota</taxon>
        <taxon>Betaproteobacteria</taxon>
        <taxon>Burkholderiales</taxon>
        <taxon>Burkholderiaceae</taxon>
        <taxon>Paraburkholderia</taxon>
    </lineage>
</organism>
<keyword evidence="1" id="KW-0732">Signal</keyword>
<comment type="caution">
    <text evidence="2">The sequence shown here is derived from an EMBL/GenBank/DDBJ whole genome shotgun (WGS) entry which is preliminary data.</text>
</comment>
<reference evidence="2 3" key="1">
    <citation type="submission" date="2020-10" db="EMBL/GenBank/DDBJ databases">
        <authorList>
            <person name="Peeters C."/>
        </authorList>
    </citation>
    <scope>NUCLEOTIDE SEQUENCE [LARGE SCALE GENOMIC DNA]</scope>
    <source>
        <strain evidence="2 3">LMG 27952</strain>
    </source>
</reference>
<evidence type="ECO:0000313" key="2">
    <source>
        <dbReference type="EMBL" id="CAD6523914.1"/>
    </source>
</evidence>